<sequence length="596" mass="67685">MPTGTPYNALVLPYRIRVDDFGSTDFTPTPLLHLLSHTHTDHLNGLSARSFGYTVYCSKDAKEMLLRHEVYSERENREMDLRVQNVRTYAHLKMDPLVHSDGSKYYTGSRDLLKTLPLDHPTEIELSGNETVTLTLLDANHCPGAVMFLVEGSRGAVLHTGDFRAEPWFLESITRNPFLQPYLYARRNGRINMPLEAIYLDTACVLSSADVPTKASATKGLVEMLELFPESVYFFINSWTWGYEDVLKAIALAFQTEIHVDRYKHSIYQNVHDRYLQRITTLDASSTRFHACERFSRCQYVLVENERGLFTNATSATGKRVVYVNPVTMDIESWNTYLLQTKEQLRKGETINNILVPLSRHSPLPELKAFVSLFRPKRIVPNTLDPRLHGLDWACIDEMFSECLHPSSKMSSSVDIYNKHLTALADSVKKDCDVALKNLVGEGAEIVAAKWADDGKLEKKLEVLRSFLAPKGSSSLVDKLLGKHEPSEPEPKFKGRGKEPMRRNPSNGEDTDTDTDSEADYGRTAHFLFASQAGSEDKENSMWWDPSSQPDSQDILFRSGRRKCAWVVANETRFLDGERNVGAEERTRHKWTAHSK</sequence>
<dbReference type="GO" id="GO:0003684">
    <property type="term" value="F:damaged DNA binding"/>
    <property type="evidence" value="ECO:0007669"/>
    <property type="project" value="TreeGrafter"/>
</dbReference>
<evidence type="ECO:0000259" key="14">
    <source>
        <dbReference type="Pfam" id="PF07522"/>
    </source>
</evidence>
<dbReference type="OrthoDB" id="5561659at2759"/>
<dbReference type="STRING" id="71717.A0A4Y7T3W5"/>
<evidence type="ECO:0000256" key="10">
    <source>
        <dbReference type="ARBA" id="ARBA00023242"/>
    </source>
</evidence>
<keyword evidence="6" id="KW-0378">Hydrolase</keyword>
<dbReference type="AlphaFoldDB" id="A0A4Y7T3W5"/>
<keyword evidence="5" id="KW-0227">DNA damage</keyword>
<proteinExistence type="inferred from homology"/>
<evidence type="ECO:0000256" key="12">
    <source>
        <dbReference type="ARBA" id="ARBA00042677"/>
    </source>
</evidence>
<gene>
    <name evidence="15" type="ORF">FA13DRAFT_1632891</name>
</gene>
<evidence type="ECO:0000256" key="13">
    <source>
        <dbReference type="SAM" id="MobiDB-lite"/>
    </source>
</evidence>
<comment type="caution">
    <text evidence="15">The sequence shown here is derived from an EMBL/GenBank/DDBJ whole genome shotgun (WGS) entry which is preliminary data.</text>
</comment>
<keyword evidence="10" id="KW-0539">Nucleus</keyword>
<evidence type="ECO:0000256" key="5">
    <source>
        <dbReference type="ARBA" id="ARBA00022763"/>
    </source>
</evidence>
<evidence type="ECO:0000256" key="4">
    <source>
        <dbReference type="ARBA" id="ARBA00022759"/>
    </source>
</evidence>
<keyword evidence="7" id="KW-0269">Exonuclease</keyword>
<dbReference type="EMBL" id="QPFP01000030">
    <property type="protein sequence ID" value="TEB28810.1"/>
    <property type="molecule type" value="Genomic_DNA"/>
</dbReference>
<evidence type="ECO:0000256" key="2">
    <source>
        <dbReference type="ARBA" id="ARBA00010304"/>
    </source>
</evidence>
<evidence type="ECO:0000256" key="1">
    <source>
        <dbReference type="ARBA" id="ARBA00004123"/>
    </source>
</evidence>
<accession>A0A4Y7T3W5</accession>
<dbReference type="GO" id="GO:0035312">
    <property type="term" value="F:5'-3' DNA exonuclease activity"/>
    <property type="evidence" value="ECO:0007669"/>
    <property type="project" value="TreeGrafter"/>
</dbReference>
<protein>
    <recommendedName>
        <fullName evidence="11">Protein artemis</fullName>
    </recommendedName>
    <alternativeName>
        <fullName evidence="12">DNA cross-link repair 1C protein</fullName>
    </alternativeName>
</protein>
<feature type="region of interest" description="Disordered" evidence="13">
    <location>
        <begin position="478"/>
        <end position="519"/>
    </location>
</feature>
<reference evidence="15 16" key="1">
    <citation type="journal article" date="2019" name="Nat. Ecol. Evol.">
        <title>Megaphylogeny resolves global patterns of mushroom evolution.</title>
        <authorList>
            <person name="Varga T."/>
            <person name="Krizsan K."/>
            <person name="Foldi C."/>
            <person name="Dima B."/>
            <person name="Sanchez-Garcia M."/>
            <person name="Sanchez-Ramirez S."/>
            <person name="Szollosi G.J."/>
            <person name="Szarkandi J.G."/>
            <person name="Papp V."/>
            <person name="Albert L."/>
            <person name="Andreopoulos W."/>
            <person name="Angelini C."/>
            <person name="Antonin V."/>
            <person name="Barry K.W."/>
            <person name="Bougher N.L."/>
            <person name="Buchanan P."/>
            <person name="Buyck B."/>
            <person name="Bense V."/>
            <person name="Catcheside P."/>
            <person name="Chovatia M."/>
            <person name="Cooper J."/>
            <person name="Damon W."/>
            <person name="Desjardin D."/>
            <person name="Finy P."/>
            <person name="Geml J."/>
            <person name="Haridas S."/>
            <person name="Hughes K."/>
            <person name="Justo A."/>
            <person name="Karasinski D."/>
            <person name="Kautmanova I."/>
            <person name="Kiss B."/>
            <person name="Kocsube S."/>
            <person name="Kotiranta H."/>
            <person name="LaButti K.M."/>
            <person name="Lechner B.E."/>
            <person name="Liimatainen K."/>
            <person name="Lipzen A."/>
            <person name="Lukacs Z."/>
            <person name="Mihaltcheva S."/>
            <person name="Morgado L.N."/>
            <person name="Niskanen T."/>
            <person name="Noordeloos M.E."/>
            <person name="Ohm R.A."/>
            <person name="Ortiz-Santana B."/>
            <person name="Ovrebo C."/>
            <person name="Racz N."/>
            <person name="Riley R."/>
            <person name="Savchenko A."/>
            <person name="Shiryaev A."/>
            <person name="Soop K."/>
            <person name="Spirin V."/>
            <person name="Szebenyi C."/>
            <person name="Tomsovsky M."/>
            <person name="Tulloss R.E."/>
            <person name="Uehling J."/>
            <person name="Grigoriev I.V."/>
            <person name="Vagvolgyi C."/>
            <person name="Papp T."/>
            <person name="Martin F.M."/>
            <person name="Miettinen O."/>
            <person name="Hibbett D.S."/>
            <person name="Nagy L.G."/>
        </authorList>
    </citation>
    <scope>NUCLEOTIDE SEQUENCE [LARGE SCALE GENOMIC DNA]</scope>
    <source>
        <strain evidence="15 16">FP101781</strain>
    </source>
</reference>
<dbReference type="InterPro" id="IPR011084">
    <property type="entry name" value="DRMBL"/>
</dbReference>
<feature type="domain" description="DNA repair metallo-beta-lactamase" evidence="14">
    <location>
        <begin position="280"/>
        <end position="383"/>
    </location>
</feature>
<comment type="subcellular location">
    <subcellularLocation>
        <location evidence="1">Nucleus</location>
    </subcellularLocation>
</comment>
<dbReference type="PANTHER" id="PTHR23240">
    <property type="entry name" value="DNA CROSS-LINK REPAIR PROTEIN PSO2/SNM1-RELATED"/>
    <property type="match status" value="1"/>
</dbReference>
<feature type="compositionally biased region" description="Acidic residues" evidence="13">
    <location>
        <begin position="509"/>
        <end position="519"/>
    </location>
</feature>
<dbReference type="SUPFAM" id="SSF56281">
    <property type="entry name" value="Metallo-hydrolase/oxidoreductase"/>
    <property type="match status" value="1"/>
</dbReference>
<dbReference type="GO" id="GO:0006310">
    <property type="term" value="P:DNA recombination"/>
    <property type="evidence" value="ECO:0007669"/>
    <property type="project" value="UniProtKB-KW"/>
</dbReference>
<dbReference type="Pfam" id="PF07522">
    <property type="entry name" value="DRMBL"/>
    <property type="match status" value="1"/>
</dbReference>
<dbReference type="InterPro" id="IPR036866">
    <property type="entry name" value="RibonucZ/Hydroxyglut_hydro"/>
</dbReference>
<dbReference type="GO" id="GO:0005634">
    <property type="term" value="C:nucleus"/>
    <property type="evidence" value="ECO:0007669"/>
    <property type="project" value="UniProtKB-SubCell"/>
</dbReference>
<keyword evidence="3" id="KW-0540">Nuclease</keyword>
<dbReference type="PANTHER" id="PTHR23240:SF8">
    <property type="entry name" value="PROTEIN ARTEMIS"/>
    <property type="match status" value="1"/>
</dbReference>
<evidence type="ECO:0000313" key="15">
    <source>
        <dbReference type="EMBL" id="TEB28810.1"/>
    </source>
</evidence>
<evidence type="ECO:0000256" key="7">
    <source>
        <dbReference type="ARBA" id="ARBA00022839"/>
    </source>
</evidence>
<evidence type="ECO:0000256" key="11">
    <source>
        <dbReference type="ARBA" id="ARBA00039759"/>
    </source>
</evidence>
<dbReference type="GO" id="GO:0000723">
    <property type="term" value="P:telomere maintenance"/>
    <property type="evidence" value="ECO:0007669"/>
    <property type="project" value="TreeGrafter"/>
</dbReference>
<comment type="similarity">
    <text evidence="2">Belongs to the DNA repair metallo-beta-lactamase (DRMBL) family.</text>
</comment>
<feature type="region of interest" description="Disordered" evidence="13">
    <location>
        <begin position="531"/>
        <end position="552"/>
    </location>
</feature>
<dbReference type="Proteomes" id="UP000298030">
    <property type="component" value="Unassembled WGS sequence"/>
</dbReference>
<evidence type="ECO:0000256" key="3">
    <source>
        <dbReference type="ARBA" id="ARBA00022722"/>
    </source>
</evidence>
<name>A0A4Y7T3W5_COPMI</name>
<feature type="compositionally biased region" description="Basic and acidic residues" evidence="13">
    <location>
        <begin position="480"/>
        <end position="502"/>
    </location>
</feature>
<dbReference type="GO" id="GO:0004519">
    <property type="term" value="F:endonuclease activity"/>
    <property type="evidence" value="ECO:0007669"/>
    <property type="project" value="UniProtKB-KW"/>
</dbReference>
<keyword evidence="16" id="KW-1185">Reference proteome</keyword>
<keyword evidence="4" id="KW-0255">Endonuclease</keyword>
<organism evidence="15 16">
    <name type="scientific">Coprinellus micaceus</name>
    <name type="common">Glistening ink-cap mushroom</name>
    <name type="synonym">Coprinus micaceus</name>
    <dbReference type="NCBI Taxonomy" id="71717"/>
    <lineage>
        <taxon>Eukaryota</taxon>
        <taxon>Fungi</taxon>
        <taxon>Dikarya</taxon>
        <taxon>Basidiomycota</taxon>
        <taxon>Agaricomycotina</taxon>
        <taxon>Agaricomycetes</taxon>
        <taxon>Agaricomycetidae</taxon>
        <taxon>Agaricales</taxon>
        <taxon>Agaricineae</taxon>
        <taxon>Psathyrellaceae</taxon>
        <taxon>Coprinellus</taxon>
    </lineage>
</organism>
<evidence type="ECO:0000256" key="6">
    <source>
        <dbReference type="ARBA" id="ARBA00022801"/>
    </source>
</evidence>
<evidence type="ECO:0000256" key="8">
    <source>
        <dbReference type="ARBA" id="ARBA00023172"/>
    </source>
</evidence>
<dbReference type="GO" id="GO:0036297">
    <property type="term" value="P:interstrand cross-link repair"/>
    <property type="evidence" value="ECO:0007669"/>
    <property type="project" value="TreeGrafter"/>
</dbReference>
<evidence type="ECO:0000313" key="16">
    <source>
        <dbReference type="Proteomes" id="UP000298030"/>
    </source>
</evidence>
<keyword evidence="8" id="KW-0233">DNA recombination</keyword>
<dbReference type="Gene3D" id="3.60.15.10">
    <property type="entry name" value="Ribonuclease Z/Hydroxyacylglutathione hydrolase-like"/>
    <property type="match status" value="1"/>
</dbReference>
<keyword evidence="9" id="KW-0234">DNA repair</keyword>
<dbReference type="GO" id="GO:0006303">
    <property type="term" value="P:double-strand break repair via nonhomologous end joining"/>
    <property type="evidence" value="ECO:0007669"/>
    <property type="project" value="TreeGrafter"/>
</dbReference>
<evidence type="ECO:0000256" key="9">
    <source>
        <dbReference type="ARBA" id="ARBA00023204"/>
    </source>
</evidence>